<evidence type="ECO:0000313" key="18">
    <source>
        <dbReference type="Proteomes" id="UP000608579"/>
    </source>
</evidence>
<evidence type="ECO:0000256" key="1">
    <source>
        <dbReference type="ARBA" id="ARBA00005217"/>
    </source>
</evidence>
<keyword evidence="8 15" id="KW-0479">Metal-binding</keyword>
<keyword evidence="7" id="KW-0819">tRNA processing</keyword>
<comment type="similarity">
    <text evidence="2">Belongs to the ELP3 family.</text>
</comment>
<dbReference type="PANTHER" id="PTHR11135:SF0">
    <property type="entry name" value="ELONGATOR COMPLEX PROTEIN 3"/>
    <property type="match status" value="1"/>
</dbReference>
<keyword evidence="3" id="KW-0004">4Fe-4S</keyword>
<evidence type="ECO:0000256" key="9">
    <source>
        <dbReference type="ARBA" id="ARBA00022884"/>
    </source>
</evidence>
<evidence type="ECO:0000256" key="13">
    <source>
        <dbReference type="ARBA" id="ARBA00044771"/>
    </source>
</evidence>
<reference evidence="17" key="1">
    <citation type="journal article" date="2020" name="ISME J.">
        <title>Gammaproteobacteria mediating utilization of methyl-, sulfur- and petroleum organic compounds in deep ocean hydrothermal plumes.</title>
        <authorList>
            <person name="Zhou Z."/>
            <person name="Liu Y."/>
            <person name="Pan J."/>
            <person name="Cron B.R."/>
            <person name="Toner B.M."/>
            <person name="Anantharaman K."/>
            <person name="Breier J.A."/>
            <person name="Dick G.J."/>
            <person name="Li M."/>
        </authorList>
    </citation>
    <scope>NUCLEOTIDE SEQUENCE</scope>
    <source>
        <strain evidence="17">SZUA-1515</strain>
    </source>
</reference>
<evidence type="ECO:0000313" key="17">
    <source>
        <dbReference type="EMBL" id="HIQ29174.1"/>
    </source>
</evidence>
<dbReference type="GO" id="GO:0106261">
    <property type="term" value="F:tRNA uridine(34) acetyltransferase activity"/>
    <property type="evidence" value="ECO:0007669"/>
    <property type="project" value="UniProtKB-EC"/>
</dbReference>
<gene>
    <name evidence="17" type="ORF">EYH45_01270</name>
</gene>
<dbReference type="GO" id="GO:0046872">
    <property type="term" value="F:metal ion binding"/>
    <property type="evidence" value="ECO:0007669"/>
    <property type="project" value="UniProtKB-KW"/>
</dbReference>
<evidence type="ECO:0000256" key="7">
    <source>
        <dbReference type="ARBA" id="ARBA00022694"/>
    </source>
</evidence>
<sequence>MLALISETLAKSRVESRHDVERLKLKLAKELKLNRIPNNLELLAHAKPEYREKLSRILRKKEVKTLSGVSIITVVAPIYFCPHGKCIYCPGGVADGTPQSYTGAEEAVKLASSVMYDPYKQVQKQVRKLMEMGHPVDKIELIIIGGTFSAMPLEFQRNFLKRCVDAVNQRDASSLEEALQIAEHAERRISGILVETKPDWAKFNHANSLLEMGVTRVEIGVQALDDEIYRIVNRGHTLQDVVDATADLKDLAFKVGYHIMPNLPGSDPDKDLKMFRQLFEDDRFRPDHLKIYPTLVLPRTGLYRLWLEGGYKPYDDETLVKLLAECLKHVPPYVRIQRIQREIPLDITIDGNRIPNLRQAVEEYMRVRGWVCRCIRCREVGHKIKREGIKPNFDKIRINTITYPASGGVETFISVDEVEHDALLGFIRLRIPSRELRVEIRRASLVRELHVYGYMTPVGKKLDGDGVQHRGIGRMLLAEAEKIAYEKYDRKKIVVISGVGVREYYAKLGYFKEGPYMVKTVG</sequence>
<dbReference type="SFLD" id="SFLDF00344">
    <property type="entry name" value="ELP3-like"/>
    <property type="match status" value="1"/>
</dbReference>
<dbReference type="PANTHER" id="PTHR11135">
    <property type="entry name" value="HISTONE ACETYLTRANSFERASE-RELATED"/>
    <property type="match status" value="1"/>
</dbReference>
<dbReference type="Proteomes" id="UP000608579">
    <property type="component" value="Unassembled WGS sequence"/>
</dbReference>
<dbReference type="GO" id="GO:0051539">
    <property type="term" value="F:4 iron, 4 sulfur cluster binding"/>
    <property type="evidence" value="ECO:0007669"/>
    <property type="project" value="UniProtKB-KW"/>
</dbReference>
<dbReference type="InterPro" id="IPR032432">
    <property type="entry name" value="Radical_SAM_C"/>
</dbReference>
<dbReference type="Pfam" id="PF16199">
    <property type="entry name" value="Radical_SAM_C"/>
    <property type="match status" value="1"/>
</dbReference>
<evidence type="ECO:0000256" key="11">
    <source>
        <dbReference type="ARBA" id="ARBA00023014"/>
    </source>
</evidence>
<feature type="binding site" evidence="15">
    <location>
        <position position="89"/>
    </location>
    <ligand>
        <name>[4Fe-4S] cluster</name>
        <dbReference type="ChEBI" id="CHEBI:49883"/>
        <note>4Fe-4S-S-AdoMet</note>
    </ligand>
</feature>
<dbReference type="SFLD" id="SFLDG01086">
    <property type="entry name" value="elongater_protein-like"/>
    <property type="match status" value="1"/>
</dbReference>
<keyword evidence="5" id="KW-0808">Transferase</keyword>
<keyword evidence="6" id="KW-0949">S-adenosyl-L-methionine</keyword>
<keyword evidence="11 15" id="KW-0411">Iron-sulfur</keyword>
<dbReference type="NCBIfam" id="TIGR01211">
    <property type="entry name" value="ELP3"/>
    <property type="match status" value="1"/>
</dbReference>
<dbReference type="InterPro" id="IPR006638">
    <property type="entry name" value="Elp3/MiaA/NifB-like_rSAM"/>
</dbReference>
<dbReference type="InterPro" id="IPR039661">
    <property type="entry name" value="ELP3"/>
</dbReference>
<dbReference type="PIRSF" id="PIRSF005669">
    <property type="entry name" value="Hist_AcTrfase_ELP3"/>
    <property type="match status" value="1"/>
</dbReference>
<protein>
    <recommendedName>
        <fullName evidence="13">tRNA carboxymethyluridine synthase</fullName>
        <ecNumber evidence="13">2.3.1.311</ecNumber>
    </recommendedName>
</protein>
<feature type="domain" description="Radical SAM core" evidence="16">
    <location>
        <begin position="67"/>
        <end position="346"/>
    </location>
</feature>
<dbReference type="InterPro" id="IPR016181">
    <property type="entry name" value="Acyl_CoA_acyltransferase"/>
</dbReference>
<evidence type="ECO:0000259" key="16">
    <source>
        <dbReference type="PROSITE" id="PS51918"/>
    </source>
</evidence>
<keyword evidence="4" id="KW-0820">tRNA-binding</keyword>
<dbReference type="InterPro" id="IPR034687">
    <property type="entry name" value="ELP3-like"/>
</dbReference>
<name>A0A833E9I2_CALS0</name>
<evidence type="ECO:0000256" key="8">
    <source>
        <dbReference type="ARBA" id="ARBA00022723"/>
    </source>
</evidence>
<dbReference type="InterPro" id="IPR056591">
    <property type="entry name" value="ELP3-like_N"/>
</dbReference>
<dbReference type="EC" id="2.3.1.311" evidence="13"/>
<dbReference type="Pfam" id="PF04055">
    <property type="entry name" value="Radical_SAM"/>
    <property type="match status" value="1"/>
</dbReference>
<dbReference type="PROSITE" id="PS51918">
    <property type="entry name" value="RADICAL_SAM"/>
    <property type="match status" value="1"/>
</dbReference>
<comment type="catalytic activity">
    <reaction evidence="14">
        <text>uridine(34) in tRNA + acetyl-CoA + S-adenosyl-L-methionine + H2O = 5-(carboxymethyl)uridine(34) in tRNA + 5'-deoxyadenosine + L-methionine + CoA + 2 H(+)</text>
        <dbReference type="Rhea" id="RHEA:61020"/>
        <dbReference type="Rhea" id="RHEA-COMP:10407"/>
        <dbReference type="Rhea" id="RHEA-COMP:11727"/>
        <dbReference type="ChEBI" id="CHEBI:15377"/>
        <dbReference type="ChEBI" id="CHEBI:15378"/>
        <dbReference type="ChEBI" id="CHEBI:17319"/>
        <dbReference type="ChEBI" id="CHEBI:57287"/>
        <dbReference type="ChEBI" id="CHEBI:57288"/>
        <dbReference type="ChEBI" id="CHEBI:57844"/>
        <dbReference type="ChEBI" id="CHEBI:59789"/>
        <dbReference type="ChEBI" id="CHEBI:65315"/>
        <dbReference type="ChEBI" id="CHEBI:74882"/>
        <dbReference type="EC" id="2.3.1.311"/>
    </reaction>
    <physiologicalReaction direction="left-to-right" evidence="14">
        <dbReference type="Rhea" id="RHEA:61021"/>
    </physiologicalReaction>
</comment>
<feature type="binding site" evidence="15">
    <location>
        <position position="86"/>
    </location>
    <ligand>
        <name>[4Fe-4S] cluster</name>
        <dbReference type="ChEBI" id="CHEBI:49883"/>
        <note>4Fe-4S-S-AdoMet</note>
    </ligand>
</feature>
<evidence type="ECO:0000256" key="4">
    <source>
        <dbReference type="ARBA" id="ARBA00022555"/>
    </source>
</evidence>
<keyword evidence="9" id="KW-0694">RNA-binding</keyword>
<dbReference type="InterPro" id="IPR013785">
    <property type="entry name" value="Aldolase_TIM"/>
</dbReference>
<dbReference type="CDD" id="cd01335">
    <property type="entry name" value="Radical_SAM"/>
    <property type="match status" value="1"/>
</dbReference>
<accession>A0A833E9I2</accession>
<dbReference type="SUPFAM" id="SSF102114">
    <property type="entry name" value="Radical SAM enzymes"/>
    <property type="match status" value="1"/>
</dbReference>
<organism evidence="17 18">
    <name type="scientific">Caldiarchaeum subterraneum</name>
    <dbReference type="NCBI Taxonomy" id="311458"/>
    <lineage>
        <taxon>Archaea</taxon>
        <taxon>Nitrososphaerota</taxon>
        <taxon>Candidatus Caldarchaeales</taxon>
        <taxon>Candidatus Caldarchaeaceae</taxon>
        <taxon>Candidatus Caldarchaeum</taxon>
    </lineage>
</organism>
<evidence type="ECO:0000256" key="6">
    <source>
        <dbReference type="ARBA" id="ARBA00022691"/>
    </source>
</evidence>
<evidence type="ECO:0000256" key="2">
    <source>
        <dbReference type="ARBA" id="ARBA00005494"/>
    </source>
</evidence>
<dbReference type="GO" id="GO:0000049">
    <property type="term" value="F:tRNA binding"/>
    <property type="evidence" value="ECO:0007669"/>
    <property type="project" value="UniProtKB-KW"/>
</dbReference>
<keyword evidence="10 15" id="KW-0408">Iron</keyword>
<dbReference type="SFLD" id="SFLDS00029">
    <property type="entry name" value="Radical_SAM"/>
    <property type="match status" value="1"/>
</dbReference>
<evidence type="ECO:0000256" key="14">
    <source>
        <dbReference type="ARBA" id="ARBA00047372"/>
    </source>
</evidence>
<dbReference type="Pfam" id="PF23613">
    <property type="entry name" value="ELP3_N"/>
    <property type="match status" value="1"/>
</dbReference>
<dbReference type="GO" id="GO:0005737">
    <property type="term" value="C:cytoplasm"/>
    <property type="evidence" value="ECO:0007669"/>
    <property type="project" value="TreeGrafter"/>
</dbReference>
<dbReference type="SUPFAM" id="SSF55729">
    <property type="entry name" value="Acyl-CoA N-acyltransferases (Nat)"/>
    <property type="match status" value="1"/>
</dbReference>
<proteinExistence type="inferred from homology"/>
<dbReference type="GO" id="GO:0002926">
    <property type="term" value="P:tRNA wobble base 5-methoxycarbonylmethyl-2-thiouridinylation"/>
    <property type="evidence" value="ECO:0007669"/>
    <property type="project" value="TreeGrafter"/>
</dbReference>
<evidence type="ECO:0000256" key="15">
    <source>
        <dbReference type="PIRSR" id="PIRSR005669-1"/>
    </source>
</evidence>
<keyword evidence="12" id="KW-0012">Acyltransferase</keyword>
<dbReference type="EMBL" id="DQVM01000026">
    <property type="protein sequence ID" value="HIQ29174.1"/>
    <property type="molecule type" value="Genomic_DNA"/>
</dbReference>
<dbReference type="AlphaFoldDB" id="A0A833E9I2"/>
<feature type="binding site" evidence="15">
    <location>
        <position position="81"/>
    </location>
    <ligand>
        <name>[4Fe-4S] cluster</name>
        <dbReference type="ChEBI" id="CHEBI:49883"/>
        <note>4Fe-4S-S-AdoMet</note>
    </ligand>
</feature>
<evidence type="ECO:0000256" key="12">
    <source>
        <dbReference type="ARBA" id="ARBA00023315"/>
    </source>
</evidence>
<dbReference type="Gene3D" id="3.20.20.70">
    <property type="entry name" value="Aldolase class I"/>
    <property type="match status" value="1"/>
</dbReference>
<evidence type="ECO:0000256" key="3">
    <source>
        <dbReference type="ARBA" id="ARBA00022485"/>
    </source>
</evidence>
<dbReference type="InterPro" id="IPR058240">
    <property type="entry name" value="rSAM_sf"/>
</dbReference>
<dbReference type="Gene3D" id="3.40.630.30">
    <property type="match status" value="1"/>
</dbReference>
<dbReference type="SMART" id="SM00729">
    <property type="entry name" value="Elp3"/>
    <property type="match status" value="1"/>
</dbReference>
<evidence type="ECO:0000256" key="10">
    <source>
        <dbReference type="ARBA" id="ARBA00023004"/>
    </source>
</evidence>
<dbReference type="InterPro" id="IPR007197">
    <property type="entry name" value="rSAM"/>
</dbReference>
<comment type="pathway">
    <text evidence="1">tRNA modification.</text>
</comment>
<comment type="cofactor">
    <cofactor evidence="15">
        <name>[4Fe-4S] cluster</name>
        <dbReference type="ChEBI" id="CHEBI:49883"/>
    </cofactor>
    <text evidence="15">Binds 1 [4Fe-4S] cluster. The cluster is coordinated with 3 cysteines and an exchangeable S-adenosyl-L-methionine.</text>
</comment>
<comment type="caution">
    <text evidence="17">The sequence shown here is derived from an EMBL/GenBank/DDBJ whole genome shotgun (WGS) entry which is preliminary data.</text>
</comment>
<evidence type="ECO:0000256" key="5">
    <source>
        <dbReference type="ARBA" id="ARBA00022679"/>
    </source>
</evidence>